<gene>
    <name evidence="4" type="ORF">AB6A40_003314</name>
</gene>
<dbReference type="Gene3D" id="1.10.506.10">
    <property type="entry name" value="GTPase Activation - p120gap, domain 1"/>
    <property type="match status" value="1"/>
</dbReference>
<dbReference type="InterPro" id="IPR011993">
    <property type="entry name" value="PH-like_dom_sf"/>
</dbReference>
<dbReference type="CDD" id="cd05128">
    <property type="entry name" value="RasGAP_GAP1_like"/>
    <property type="match status" value="1"/>
</dbReference>
<dbReference type="AlphaFoldDB" id="A0ABD6EK18"/>
<dbReference type="InterPro" id="IPR023152">
    <property type="entry name" value="RasGAP_CS"/>
</dbReference>
<comment type="caution">
    <text evidence="4">The sequence shown here is derived from an EMBL/GenBank/DDBJ whole genome shotgun (WGS) entry which is preliminary data.</text>
</comment>
<dbReference type="SUPFAM" id="SSF50729">
    <property type="entry name" value="PH domain-like"/>
    <property type="match status" value="1"/>
</dbReference>
<dbReference type="Proteomes" id="UP001608902">
    <property type="component" value="Unassembled WGS sequence"/>
</dbReference>
<dbReference type="Gene3D" id="2.30.29.30">
    <property type="entry name" value="Pleckstrin-homology domain (PH domain)/Phosphotyrosine-binding domain (PTB)"/>
    <property type="match status" value="1"/>
</dbReference>
<name>A0ABD6EK18_9BILA</name>
<evidence type="ECO:0000313" key="5">
    <source>
        <dbReference type="Proteomes" id="UP001608902"/>
    </source>
</evidence>
<dbReference type="Pfam" id="PF00616">
    <property type="entry name" value="RasGAP"/>
    <property type="match status" value="1"/>
</dbReference>
<evidence type="ECO:0000313" key="4">
    <source>
        <dbReference type="EMBL" id="MFH4976605.1"/>
    </source>
</evidence>
<dbReference type="PROSITE" id="PS50018">
    <property type="entry name" value="RAS_GTPASE_ACTIV_2"/>
    <property type="match status" value="1"/>
</dbReference>
<protein>
    <recommendedName>
        <fullName evidence="6">Ras GTPase-activating protein</fullName>
    </recommendedName>
</protein>
<evidence type="ECO:0000259" key="3">
    <source>
        <dbReference type="PROSITE" id="PS50018"/>
    </source>
</evidence>
<accession>A0ABD6EK18</accession>
<dbReference type="SMART" id="SM00323">
    <property type="entry name" value="RasGAP"/>
    <property type="match status" value="1"/>
</dbReference>
<dbReference type="InterPro" id="IPR001936">
    <property type="entry name" value="RasGAP_dom"/>
</dbReference>
<dbReference type="Pfam" id="PF00169">
    <property type="entry name" value="PH"/>
    <property type="match status" value="1"/>
</dbReference>
<keyword evidence="1" id="KW-0343">GTPase activation</keyword>
<reference evidence="4 5" key="1">
    <citation type="submission" date="2024-08" db="EMBL/GenBank/DDBJ databases">
        <title>Gnathostoma spinigerum genome.</title>
        <authorList>
            <person name="Gonzalez-Bertolin B."/>
            <person name="Monzon S."/>
            <person name="Zaballos A."/>
            <person name="Jimenez P."/>
            <person name="Dekumyoy P."/>
            <person name="Varona S."/>
            <person name="Cuesta I."/>
            <person name="Sumanam S."/>
            <person name="Adisakwattana P."/>
            <person name="Gasser R.B."/>
            <person name="Hernandez-Gonzalez A."/>
            <person name="Young N.D."/>
            <person name="Perteguer M.J."/>
        </authorList>
    </citation>
    <scope>NUCLEOTIDE SEQUENCE [LARGE SCALE GENOMIC DNA]</scope>
    <source>
        <strain evidence="4">AL3</strain>
        <tissue evidence="4">Liver</tissue>
    </source>
</reference>
<dbReference type="GO" id="GO:0005096">
    <property type="term" value="F:GTPase activator activity"/>
    <property type="evidence" value="ECO:0007669"/>
    <property type="project" value="UniProtKB-KW"/>
</dbReference>
<dbReference type="PANTHER" id="PTHR10194">
    <property type="entry name" value="RAS GTPASE-ACTIVATING PROTEINS"/>
    <property type="match status" value="1"/>
</dbReference>
<proteinExistence type="predicted"/>
<sequence length="614" mass="71325">MKCGAESVGESRPHMRLSVWQNMQNGYKSRFCGQIRIELDEKTRRPKEEYLGTQWYYLKPRVSLDEPGQEMNPEDTSSSSQIGELCLRLFYTADHVLPMEIYKPLQAYLISSIDVQPFFVSPTGLLEHLPSLDLVVIARPLMKLFIQANQIRPLIRVLCSQEIAKCEDVHMLFRSQSLASKVIYEQLVFVGHQYLVISLKPIIDMIFNDRKNCEIDPAKLSADDSLDQNRVNLLVYGELAVTRLLESFRWCPLQLREMFAEVRRTVSDYYPGREDIQRLAVSSFVIMRFFAAALVSPKLFGLKREHADPMISRTLTLLSKILQRLTNHAVCGRSLSVKEPWLTSILERFISIYKGSMLRFLDKISMENCDVPVSGENALVLRDGFFDERNSKDKKRILKNILHQKRRYVVLTENEIYWQKTKLDPEPKGRIFLQDVNSIEPVVELRNVFRISTPTSDIQFQAQSAAEMNEWIVQIQKQRKRNLLSFYRISEASNVCEIDAERELEAIHMTLYEYAETLKNWKNALEGVEQSENAKLPKYLENMLKSCEDPDAVRRVFLSNLEDLLHGTLLVENTHRNVVNHFLSQIRNERGSRDAQIGDENYLLLKSRFQKSLD</sequence>
<dbReference type="SUPFAM" id="SSF48350">
    <property type="entry name" value="GTPase activation domain, GAP"/>
    <property type="match status" value="1"/>
</dbReference>
<dbReference type="InterPro" id="IPR039360">
    <property type="entry name" value="Ras_GTPase"/>
</dbReference>
<dbReference type="PROSITE" id="PS50003">
    <property type="entry name" value="PH_DOMAIN"/>
    <property type="match status" value="1"/>
</dbReference>
<evidence type="ECO:0008006" key="6">
    <source>
        <dbReference type="Google" id="ProtNLM"/>
    </source>
</evidence>
<dbReference type="PROSITE" id="PS00509">
    <property type="entry name" value="RAS_GTPASE_ACTIV_1"/>
    <property type="match status" value="1"/>
</dbReference>
<evidence type="ECO:0000256" key="1">
    <source>
        <dbReference type="ARBA" id="ARBA00022468"/>
    </source>
</evidence>
<feature type="domain" description="Ras-GAP" evidence="3">
    <location>
        <begin position="133"/>
        <end position="327"/>
    </location>
</feature>
<dbReference type="SMART" id="SM00233">
    <property type="entry name" value="PH"/>
    <property type="match status" value="1"/>
</dbReference>
<dbReference type="InterPro" id="IPR001849">
    <property type="entry name" value="PH_domain"/>
</dbReference>
<dbReference type="PANTHER" id="PTHR10194:SF148">
    <property type="entry name" value="GTPASE-ACTIVATING PROTEIN"/>
    <property type="match status" value="1"/>
</dbReference>
<dbReference type="InterPro" id="IPR008936">
    <property type="entry name" value="Rho_GTPase_activation_prot"/>
</dbReference>
<keyword evidence="5" id="KW-1185">Reference proteome</keyword>
<feature type="domain" description="PH" evidence="2">
    <location>
        <begin position="379"/>
        <end position="480"/>
    </location>
</feature>
<dbReference type="EMBL" id="JBGFUD010001673">
    <property type="protein sequence ID" value="MFH4976605.1"/>
    <property type="molecule type" value="Genomic_DNA"/>
</dbReference>
<evidence type="ECO:0000259" key="2">
    <source>
        <dbReference type="PROSITE" id="PS50003"/>
    </source>
</evidence>
<organism evidence="4 5">
    <name type="scientific">Gnathostoma spinigerum</name>
    <dbReference type="NCBI Taxonomy" id="75299"/>
    <lineage>
        <taxon>Eukaryota</taxon>
        <taxon>Metazoa</taxon>
        <taxon>Ecdysozoa</taxon>
        <taxon>Nematoda</taxon>
        <taxon>Chromadorea</taxon>
        <taxon>Rhabditida</taxon>
        <taxon>Spirurina</taxon>
        <taxon>Gnathostomatomorpha</taxon>
        <taxon>Gnathostomatoidea</taxon>
        <taxon>Gnathostomatidae</taxon>
        <taxon>Gnathostoma</taxon>
    </lineage>
</organism>